<keyword evidence="12" id="KW-1185">Reference proteome</keyword>
<dbReference type="InterPro" id="IPR036866">
    <property type="entry name" value="RibonucZ/Hydroxyglut_hydro"/>
</dbReference>
<comment type="catalytic activity">
    <reaction evidence="8">
        <text>Endonucleolytic cleavage of RNA, removing extra 3' nucleotides from tRNA precursor, generating 3' termini of tRNAs. A 3'-hydroxy group is left at the tRNA terminus and a 5'-phosphoryl group is left at the trailer molecule.</text>
        <dbReference type="EC" id="3.1.26.11"/>
    </reaction>
</comment>
<keyword evidence="6 8" id="KW-0378">Hydrolase</keyword>
<dbReference type="EC" id="3.1.26.11" evidence="8"/>
<comment type="caution">
    <text evidence="11">The sequence shown here is derived from an EMBL/GenBank/DDBJ whole genome shotgun (WGS) entry which is preliminary data.</text>
</comment>
<feature type="binding site" evidence="8">
    <location>
        <position position="207"/>
    </location>
    <ligand>
        <name>Zn(2+)</name>
        <dbReference type="ChEBI" id="CHEBI:29105"/>
        <label>2</label>
        <note>catalytic</note>
    </ligand>
</feature>
<keyword evidence="2 8" id="KW-0819">tRNA processing</keyword>
<dbReference type="SUPFAM" id="SSF56281">
    <property type="entry name" value="Metallo-hydrolase/oxidoreductase"/>
    <property type="match status" value="1"/>
</dbReference>
<evidence type="ECO:0000256" key="5">
    <source>
        <dbReference type="ARBA" id="ARBA00022759"/>
    </source>
</evidence>
<dbReference type="CDD" id="cd07717">
    <property type="entry name" value="RNaseZ_ZiPD-like_MBL-fold"/>
    <property type="match status" value="1"/>
</dbReference>
<organism evidence="11 12">
    <name type="scientific">Actinocrinis puniceicyclus</name>
    <dbReference type="NCBI Taxonomy" id="977794"/>
    <lineage>
        <taxon>Bacteria</taxon>
        <taxon>Bacillati</taxon>
        <taxon>Actinomycetota</taxon>
        <taxon>Actinomycetes</taxon>
        <taxon>Catenulisporales</taxon>
        <taxon>Actinospicaceae</taxon>
        <taxon>Actinocrinis</taxon>
    </lineage>
</organism>
<dbReference type="Pfam" id="PF12706">
    <property type="entry name" value="Lactamase_B_2"/>
    <property type="match status" value="1"/>
</dbReference>
<keyword evidence="5 8" id="KW-0255">Endonuclease</keyword>
<name>A0A8J7WS78_9ACTN</name>
<evidence type="ECO:0000256" key="7">
    <source>
        <dbReference type="ARBA" id="ARBA00022833"/>
    </source>
</evidence>
<dbReference type="RefSeq" id="WP_211469844.1">
    <property type="nucleotide sequence ID" value="NZ_JAGSXH010000086.1"/>
</dbReference>
<feature type="active site" description="Proton acceptor" evidence="8">
    <location>
        <position position="65"/>
    </location>
</feature>
<dbReference type="GO" id="GO:0042781">
    <property type="term" value="F:3'-tRNA processing endoribonuclease activity"/>
    <property type="evidence" value="ECO:0007669"/>
    <property type="project" value="UniProtKB-UniRule"/>
</dbReference>
<comment type="cofactor">
    <cofactor evidence="8">
        <name>Zn(2+)</name>
        <dbReference type="ChEBI" id="CHEBI:29105"/>
    </cofactor>
    <text evidence="8">Binds 2 Zn(2+) ions.</text>
</comment>
<comment type="similarity">
    <text evidence="8">Belongs to the RNase Z family.</text>
</comment>
<keyword evidence="4 8" id="KW-0479">Metal-binding</keyword>
<dbReference type="Proteomes" id="UP000677913">
    <property type="component" value="Unassembled WGS sequence"/>
</dbReference>
<comment type="function">
    <text evidence="8">Zinc phosphodiesterase, which displays some tRNA 3'-processing endonuclease activity. Probably involved in tRNA maturation, by removing a 3'-trailer from precursor tRNA.</text>
</comment>
<feature type="binding site" evidence="8">
    <location>
        <position position="265"/>
    </location>
    <ligand>
        <name>Zn(2+)</name>
        <dbReference type="ChEBI" id="CHEBI:29105"/>
        <label>2</label>
        <note>catalytic</note>
    </ligand>
</feature>
<comment type="subunit">
    <text evidence="1 8">Homodimer.</text>
</comment>
<evidence type="ECO:0000256" key="3">
    <source>
        <dbReference type="ARBA" id="ARBA00022722"/>
    </source>
</evidence>
<feature type="binding site" evidence="8">
    <location>
        <position position="63"/>
    </location>
    <ligand>
        <name>Zn(2+)</name>
        <dbReference type="ChEBI" id="CHEBI:29105"/>
        <label>1</label>
        <note>catalytic</note>
    </ligand>
</feature>
<dbReference type="NCBIfam" id="NF000805">
    <property type="entry name" value="PRK00055.2-3"/>
    <property type="match status" value="1"/>
</dbReference>
<evidence type="ECO:0000313" key="12">
    <source>
        <dbReference type="Proteomes" id="UP000677913"/>
    </source>
</evidence>
<evidence type="ECO:0000256" key="1">
    <source>
        <dbReference type="ARBA" id="ARBA00011738"/>
    </source>
</evidence>
<feature type="domain" description="Metallo-beta-lactamase" evidence="10">
    <location>
        <begin position="197"/>
        <end position="266"/>
    </location>
</feature>
<dbReference type="GO" id="GO:0008270">
    <property type="term" value="F:zinc ion binding"/>
    <property type="evidence" value="ECO:0007669"/>
    <property type="project" value="UniProtKB-UniRule"/>
</dbReference>
<feature type="binding site" evidence="8">
    <location>
        <position position="65"/>
    </location>
    <ligand>
        <name>Zn(2+)</name>
        <dbReference type="ChEBI" id="CHEBI:29105"/>
        <label>2</label>
        <note>catalytic</note>
    </ligand>
</feature>
<accession>A0A8J7WS78</accession>
<evidence type="ECO:0000259" key="10">
    <source>
        <dbReference type="Pfam" id="PF12706"/>
    </source>
</evidence>
<feature type="binding site" evidence="8">
    <location>
        <position position="140"/>
    </location>
    <ligand>
        <name>Zn(2+)</name>
        <dbReference type="ChEBI" id="CHEBI:29105"/>
        <label>1</label>
        <note>catalytic</note>
    </ligand>
</feature>
<evidence type="ECO:0000313" key="11">
    <source>
        <dbReference type="EMBL" id="MBS2965487.1"/>
    </source>
</evidence>
<dbReference type="HAMAP" id="MF_01818">
    <property type="entry name" value="RNase_Z_BN"/>
    <property type="match status" value="1"/>
</dbReference>
<proteinExistence type="inferred from homology"/>
<dbReference type="Gene3D" id="3.60.15.10">
    <property type="entry name" value="Ribonuclease Z/Hydroxyacylglutathione hydrolase-like"/>
    <property type="match status" value="1"/>
</dbReference>
<reference evidence="11" key="1">
    <citation type="submission" date="2021-04" db="EMBL/GenBank/DDBJ databases">
        <title>Genome based classification of Actinospica acidithermotolerans sp. nov., an actinobacterium isolated from an Indonesian hot spring.</title>
        <authorList>
            <person name="Kusuma A.B."/>
            <person name="Putra K.E."/>
            <person name="Nafisah S."/>
            <person name="Loh J."/>
            <person name="Nouioui I."/>
            <person name="Goodfellow M."/>
        </authorList>
    </citation>
    <scope>NUCLEOTIDE SEQUENCE</scope>
    <source>
        <strain evidence="11">DSM 45618</strain>
    </source>
</reference>
<dbReference type="InterPro" id="IPR013471">
    <property type="entry name" value="RNase_Z/BN"/>
</dbReference>
<sequence>MRELVVLGTASQVPTRARNHNGYFLRWDEQGFLFDPGEGTQRQMTLAGVSVHDVTRICVTHFHGDHCFGLPGVLSRMALDGVEHAVHCHYPAGGRDSFARLRWLWPDYADKVLREEPAEGERTDLAEEDFGRLTAVRLDHGIEAYGYRLTEPDVRRIRPDRLAAAGISGPAVGELQRRGVLRLGDRTVTLEDVSVLRSGQTAAFVMDTRLCDGVYELAQRADLLIIESTFLAADAALAAEFGHLTAGQAAQVAARCSVRSLVLTHFSRRYQDPLEFYREAREHYDGELVVAQDLMRVPVPKRVG</sequence>
<evidence type="ECO:0000256" key="8">
    <source>
        <dbReference type="HAMAP-Rule" id="MF_01818"/>
    </source>
</evidence>
<feature type="binding site" evidence="8">
    <location>
        <position position="61"/>
    </location>
    <ligand>
        <name>Zn(2+)</name>
        <dbReference type="ChEBI" id="CHEBI:29105"/>
        <label>1</label>
        <note>catalytic</note>
    </ligand>
</feature>
<keyword evidence="3 8" id="KW-0540">Nuclease</keyword>
<feature type="binding site" evidence="8">
    <location>
        <position position="207"/>
    </location>
    <ligand>
        <name>Zn(2+)</name>
        <dbReference type="ChEBI" id="CHEBI:29105"/>
        <label>1</label>
        <note>catalytic</note>
    </ligand>
</feature>
<dbReference type="PANTHER" id="PTHR46018:SF2">
    <property type="entry name" value="ZINC PHOSPHODIESTERASE ELAC PROTEIN 1"/>
    <property type="match status" value="1"/>
</dbReference>
<evidence type="ECO:0000256" key="6">
    <source>
        <dbReference type="ARBA" id="ARBA00022801"/>
    </source>
</evidence>
<dbReference type="InterPro" id="IPR001279">
    <property type="entry name" value="Metallo-B-lactamas"/>
</dbReference>
<dbReference type="AlphaFoldDB" id="A0A8J7WS78"/>
<gene>
    <name evidence="8" type="primary">rnz</name>
    <name evidence="11" type="ORF">KGA66_20730</name>
</gene>
<protein>
    <recommendedName>
        <fullName evidence="8">Ribonuclease Z</fullName>
        <shortName evidence="8">RNase Z</shortName>
        <ecNumber evidence="8">3.1.26.11</ecNumber>
    </recommendedName>
    <alternativeName>
        <fullName evidence="8">tRNA 3 endonuclease</fullName>
    </alternativeName>
    <alternativeName>
        <fullName evidence="8">tRNase Z</fullName>
    </alternativeName>
</protein>
<evidence type="ECO:0000256" key="2">
    <source>
        <dbReference type="ARBA" id="ARBA00022694"/>
    </source>
</evidence>
<dbReference type="PANTHER" id="PTHR46018">
    <property type="entry name" value="ZINC PHOSPHODIESTERASE ELAC PROTEIN 1"/>
    <property type="match status" value="1"/>
</dbReference>
<feature type="binding site" evidence="8">
    <location>
        <position position="66"/>
    </location>
    <ligand>
        <name>Zn(2+)</name>
        <dbReference type="ChEBI" id="CHEBI:29105"/>
        <label>2</label>
        <note>catalytic</note>
    </ligand>
</feature>
<dbReference type="Pfam" id="PF00753">
    <property type="entry name" value="Lactamase_B"/>
    <property type="match status" value="1"/>
</dbReference>
<evidence type="ECO:0000259" key="9">
    <source>
        <dbReference type="Pfam" id="PF00753"/>
    </source>
</evidence>
<feature type="domain" description="Metallo-beta-lactamase" evidence="9">
    <location>
        <begin position="17"/>
        <end position="133"/>
    </location>
</feature>
<dbReference type="EMBL" id="JAGSXH010000086">
    <property type="protein sequence ID" value="MBS2965487.1"/>
    <property type="molecule type" value="Genomic_DNA"/>
</dbReference>
<keyword evidence="7 8" id="KW-0862">Zinc</keyword>
<evidence type="ECO:0000256" key="4">
    <source>
        <dbReference type="ARBA" id="ARBA00022723"/>
    </source>
</evidence>